<proteinExistence type="predicted"/>
<dbReference type="EMBL" id="CP060696">
    <property type="protein sequence ID" value="QNO19491.1"/>
    <property type="molecule type" value="Genomic_DNA"/>
</dbReference>
<dbReference type="SMART" id="SM00838">
    <property type="entry name" value="EFG_C"/>
    <property type="match status" value="1"/>
</dbReference>
<dbReference type="Gene3D" id="2.40.30.10">
    <property type="entry name" value="Translation factors"/>
    <property type="match status" value="1"/>
</dbReference>
<keyword evidence="3" id="KW-0342">GTP-binding</keyword>
<dbReference type="NCBIfam" id="TIGR00231">
    <property type="entry name" value="small_GTP"/>
    <property type="match status" value="1"/>
</dbReference>
<dbReference type="PANTHER" id="PTHR43261">
    <property type="entry name" value="TRANSLATION ELONGATION FACTOR G-RELATED"/>
    <property type="match status" value="1"/>
</dbReference>
<dbReference type="Gene3D" id="3.40.50.300">
    <property type="entry name" value="P-loop containing nucleotide triphosphate hydrolases"/>
    <property type="match status" value="1"/>
</dbReference>
<dbReference type="InterPro" id="IPR009000">
    <property type="entry name" value="Transl_B-barrel_sf"/>
</dbReference>
<dbReference type="GO" id="GO:0046677">
    <property type="term" value="P:response to antibiotic"/>
    <property type="evidence" value="ECO:0007669"/>
    <property type="project" value="UniProtKB-KW"/>
</dbReference>
<protein>
    <submittedName>
        <fullName evidence="6">TetM/TetW/TetO/TetS family tetracycline resistance ribosomal protection protein</fullName>
    </submittedName>
</protein>
<dbReference type="SUPFAM" id="SSF50447">
    <property type="entry name" value="Translation proteins"/>
    <property type="match status" value="1"/>
</dbReference>
<dbReference type="AlphaFoldDB" id="A0A7G9WLC9"/>
<dbReference type="GO" id="GO:0006412">
    <property type="term" value="P:translation"/>
    <property type="evidence" value="ECO:0007669"/>
    <property type="project" value="UniProtKB-KW"/>
</dbReference>
<reference evidence="6 7" key="1">
    <citation type="submission" date="2020-08" db="EMBL/GenBank/DDBJ databases">
        <authorList>
            <person name="Ren C."/>
            <person name="Gu Y."/>
            <person name="Xu Y."/>
        </authorList>
    </citation>
    <scope>NUCLEOTIDE SEQUENCE [LARGE SCALE GENOMIC DNA]</scope>
    <source>
        <strain evidence="6 7">LBM18003</strain>
    </source>
</reference>
<dbReference type="InterPro" id="IPR020568">
    <property type="entry name" value="Ribosomal_Su5_D2-typ_SF"/>
</dbReference>
<evidence type="ECO:0000256" key="3">
    <source>
        <dbReference type="ARBA" id="ARBA00023134"/>
    </source>
</evidence>
<dbReference type="Pfam" id="PF03764">
    <property type="entry name" value="EFG_IV"/>
    <property type="match status" value="1"/>
</dbReference>
<dbReference type="Gene3D" id="3.30.70.240">
    <property type="match status" value="1"/>
</dbReference>
<dbReference type="InterPro" id="IPR000640">
    <property type="entry name" value="EFG_V-like"/>
</dbReference>
<dbReference type="SUPFAM" id="SSF54211">
    <property type="entry name" value="Ribosomal protein S5 domain 2-like"/>
    <property type="match status" value="1"/>
</dbReference>
<feature type="domain" description="Tr-type G" evidence="5">
    <location>
        <begin position="1"/>
        <end position="234"/>
    </location>
</feature>
<dbReference type="InterPro" id="IPR000795">
    <property type="entry name" value="T_Tr_GTP-bd_dom"/>
</dbReference>
<dbReference type="Gene3D" id="3.30.230.10">
    <property type="match status" value="1"/>
</dbReference>
<evidence type="ECO:0000256" key="1">
    <source>
        <dbReference type="ARBA" id="ARBA00022741"/>
    </source>
</evidence>
<dbReference type="GO" id="GO:0032790">
    <property type="term" value="P:ribosome disassembly"/>
    <property type="evidence" value="ECO:0007669"/>
    <property type="project" value="TreeGrafter"/>
</dbReference>
<keyword evidence="1" id="KW-0547">Nucleotide-binding</keyword>
<keyword evidence="2" id="KW-0648">Protein biosynthesis</keyword>
<evidence type="ECO:0000313" key="6">
    <source>
        <dbReference type="EMBL" id="QNO19491.1"/>
    </source>
</evidence>
<dbReference type="InterPro" id="IPR035647">
    <property type="entry name" value="EFG_III/V"/>
</dbReference>
<dbReference type="PROSITE" id="PS51722">
    <property type="entry name" value="G_TR_2"/>
    <property type="match status" value="1"/>
</dbReference>
<dbReference type="SUPFAM" id="SSF54980">
    <property type="entry name" value="EF-G C-terminal domain-like"/>
    <property type="match status" value="2"/>
</dbReference>
<keyword evidence="4" id="KW-0046">Antibiotic resistance</keyword>
<dbReference type="InterPro" id="IPR027417">
    <property type="entry name" value="P-loop_NTPase"/>
</dbReference>
<evidence type="ECO:0000256" key="4">
    <source>
        <dbReference type="ARBA" id="ARBA00023251"/>
    </source>
</evidence>
<dbReference type="Gene3D" id="3.30.70.870">
    <property type="entry name" value="Elongation Factor G (Translational Gtpase), domain 3"/>
    <property type="match status" value="1"/>
</dbReference>
<dbReference type="Pfam" id="PF00009">
    <property type="entry name" value="GTP_EFTU"/>
    <property type="match status" value="1"/>
</dbReference>
<dbReference type="PRINTS" id="PR01037">
    <property type="entry name" value="TCRTETOQM"/>
</dbReference>
<dbReference type="KEGG" id="caml:H6X83_09820"/>
<dbReference type="GO" id="GO:0005525">
    <property type="term" value="F:GTP binding"/>
    <property type="evidence" value="ECO:0007669"/>
    <property type="project" value="UniProtKB-KW"/>
</dbReference>
<dbReference type="GO" id="GO:0003924">
    <property type="term" value="F:GTPase activity"/>
    <property type="evidence" value="ECO:0007669"/>
    <property type="project" value="InterPro"/>
</dbReference>
<evidence type="ECO:0000313" key="7">
    <source>
        <dbReference type="Proteomes" id="UP000516046"/>
    </source>
</evidence>
<dbReference type="InterPro" id="IPR035650">
    <property type="entry name" value="Tet_C"/>
</dbReference>
<organism evidence="6 7">
    <name type="scientific">Caproicibacterium amylolyticum</name>
    <dbReference type="NCBI Taxonomy" id="2766537"/>
    <lineage>
        <taxon>Bacteria</taxon>
        <taxon>Bacillati</taxon>
        <taxon>Bacillota</taxon>
        <taxon>Clostridia</taxon>
        <taxon>Eubacteriales</taxon>
        <taxon>Oscillospiraceae</taxon>
        <taxon>Caproicibacterium</taxon>
    </lineage>
</organism>
<dbReference type="InterPro" id="IPR005225">
    <property type="entry name" value="Small_GTP-bd"/>
</dbReference>
<dbReference type="SUPFAM" id="SSF52540">
    <property type="entry name" value="P-loop containing nucleoside triphosphate hydrolases"/>
    <property type="match status" value="1"/>
</dbReference>
<accession>A0A7G9WLC9</accession>
<dbReference type="InterPro" id="IPR014721">
    <property type="entry name" value="Ribsml_uS5_D2-typ_fold_subgr"/>
</dbReference>
<keyword evidence="7" id="KW-1185">Reference proteome</keyword>
<sequence>MTSVGILAHVDAGKTTLSEQMLYQSGALRKAGRVDRQEAFMDYSDIERQRGITVFADQAAFTVGDRRFTLLDTPGHVDFSGEMERCLSVLDCAVLVVSSVEGIQGHTRTLWRLLREQQVPTMLFLNKIDRTGARPKEIVQEFCKELTAPCVDFTGGLHQDGTMEESLAEAAANFDDTLLETYLEKGYIPELWLANVQKLFSSRKLVPVFTGAALSGEGVDSLLCGLSLLTQLPQGKADEPFQAKAYKVRHDNGGRIVFLRVQSGELHPKDLLRVPGEEQTEEKCNELRIYQGGRYTLAPKVGPGEFCAVTGVKNLNPGDTAGEGAKRGGAFSLQPMLSARVLFDSAVPAKTVLACFRELEDEEPLLHVRWNEPLQELEVQVMGKVQLEVLTQLVQERYHLAVTFGKCSILYRETIAAPVVGCGHFEPLRHYAEVHLLLQPGAPGSGITFSSRCPQDVLAGNWQNLIGTHVLEKEHRGVLTGAPLTDVRVILLSGRAHLKHTEGGDFREATYRAIRQGLMQAQSVLLEPWYAFTAEVDFALSGRVISDIQRMHGTCEPPEETNGHALLRGFAPVSELMSYPAELTAFTKGQGSISLSFCGYKPCHNAQQVVEQAAYEPERDVENTPDSVFCSHGAGYPVKWREASAHMHLPVESATSQH</sequence>
<dbReference type="InterPro" id="IPR005517">
    <property type="entry name" value="Transl_elong_EFG/EF2_IV"/>
</dbReference>
<evidence type="ECO:0000259" key="5">
    <source>
        <dbReference type="PROSITE" id="PS51722"/>
    </source>
</evidence>
<dbReference type="Pfam" id="PF00679">
    <property type="entry name" value="EFG_C"/>
    <property type="match status" value="1"/>
</dbReference>
<dbReference type="CDD" id="cd03711">
    <property type="entry name" value="Tet_C"/>
    <property type="match status" value="1"/>
</dbReference>
<dbReference type="PANTHER" id="PTHR43261:SF1">
    <property type="entry name" value="RIBOSOME-RELEASING FACTOR 2, MITOCHONDRIAL"/>
    <property type="match status" value="1"/>
</dbReference>
<evidence type="ECO:0000256" key="2">
    <source>
        <dbReference type="ARBA" id="ARBA00022917"/>
    </source>
</evidence>
<gene>
    <name evidence="6" type="ORF">H6X83_09820</name>
</gene>
<dbReference type="PRINTS" id="PR00315">
    <property type="entry name" value="ELONGATNFCT"/>
</dbReference>
<dbReference type="Proteomes" id="UP000516046">
    <property type="component" value="Chromosome"/>
</dbReference>
<name>A0A7G9WLC9_9FIRM</name>
<dbReference type="SMART" id="SM00889">
    <property type="entry name" value="EFG_IV"/>
    <property type="match status" value="1"/>
</dbReference>